<keyword evidence="2" id="KW-1185">Reference proteome</keyword>
<name>A0AAV4Q6B1_CAEEX</name>
<proteinExistence type="predicted"/>
<evidence type="ECO:0000313" key="1">
    <source>
        <dbReference type="EMBL" id="GIY04894.1"/>
    </source>
</evidence>
<protein>
    <recommendedName>
        <fullName evidence="3">Ycf15</fullName>
    </recommendedName>
</protein>
<evidence type="ECO:0008006" key="3">
    <source>
        <dbReference type="Google" id="ProtNLM"/>
    </source>
</evidence>
<comment type="caution">
    <text evidence="1">The sequence shown here is derived from an EMBL/GenBank/DDBJ whole genome shotgun (WGS) entry which is preliminary data.</text>
</comment>
<dbReference type="AlphaFoldDB" id="A0AAV4Q6B1"/>
<evidence type="ECO:0000313" key="2">
    <source>
        <dbReference type="Proteomes" id="UP001054945"/>
    </source>
</evidence>
<gene>
    <name evidence="1" type="ORF">CEXT_585331</name>
</gene>
<dbReference type="EMBL" id="BPLR01005766">
    <property type="protein sequence ID" value="GIY04894.1"/>
    <property type="molecule type" value="Genomic_DNA"/>
</dbReference>
<accession>A0AAV4Q6B1</accession>
<organism evidence="1 2">
    <name type="scientific">Caerostris extrusa</name>
    <name type="common">Bark spider</name>
    <name type="synonym">Caerostris bankana</name>
    <dbReference type="NCBI Taxonomy" id="172846"/>
    <lineage>
        <taxon>Eukaryota</taxon>
        <taxon>Metazoa</taxon>
        <taxon>Ecdysozoa</taxon>
        <taxon>Arthropoda</taxon>
        <taxon>Chelicerata</taxon>
        <taxon>Arachnida</taxon>
        <taxon>Araneae</taxon>
        <taxon>Araneomorphae</taxon>
        <taxon>Entelegynae</taxon>
        <taxon>Araneoidea</taxon>
        <taxon>Araneidae</taxon>
        <taxon>Caerostris</taxon>
    </lineage>
</organism>
<sequence>MCLLNKKKYKNQTNSQHGGRVTELAKPIDTNTCKQKWLETSMRNHISCCRSGGHMMSPQSNYLKYLLKNYKRLDSGARVYRFECPIVS</sequence>
<reference evidence="1 2" key="1">
    <citation type="submission" date="2021-06" db="EMBL/GenBank/DDBJ databases">
        <title>Caerostris extrusa draft genome.</title>
        <authorList>
            <person name="Kono N."/>
            <person name="Arakawa K."/>
        </authorList>
    </citation>
    <scope>NUCLEOTIDE SEQUENCE [LARGE SCALE GENOMIC DNA]</scope>
</reference>
<dbReference type="Proteomes" id="UP001054945">
    <property type="component" value="Unassembled WGS sequence"/>
</dbReference>